<evidence type="ECO:0000313" key="2">
    <source>
        <dbReference type="EMBL" id="RKP46638.1"/>
    </source>
</evidence>
<dbReference type="CDD" id="cd20495">
    <property type="entry name" value="C58_PaToxP-like"/>
    <property type="match status" value="1"/>
</dbReference>
<feature type="region of interest" description="Disordered" evidence="1">
    <location>
        <begin position="159"/>
        <end position="213"/>
    </location>
</feature>
<dbReference type="Proteomes" id="UP000270342">
    <property type="component" value="Unassembled WGS sequence"/>
</dbReference>
<dbReference type="EMBL" id="RBZU01000014">
    <property type="protein sequence ID" value="RKP46638.1"/>
    <property type="molecule type" value="Genomic_DNA"/>
</dbReference>
<organism evidence="2 3">
    <name type="scientific">Pararobbsia silviterrae</name>
    <dbReference type="NCBI Taxonomy" id="1792498"/>
    <lineage>
        <taxon>Bacteria</taxon>
        <taxon>Pseudomonadati</taxon>
        <taxon>Pseudomonadota</taxon>
        <taxon>Betaproteobacteria</taxon>
        <taxon>Burkholderiales</taxon>
        <taxon>Burkholderiaceae</taxon>
        <taxon>Pararobbsia</taxon>
    </lineage>
</organism>
<proteinExistence type="predicted"/>
<evidence type="ECO:0000313" key="3">
    <source>
        <dbReference type="Proteomes" id="UP000270342"/>
    </source>
</evidence>
<sequence>MRSEHSDASSMRSRGVRGHRTWGRTHRGRAHHPSFTRKHRLDSERIDEARAHRHAVDEAMFVHLQGVHRNASALRAMRIEDGEPGDVDAGGSQTAFERIDAFRNATRGAFAAGGQGCGSWPLPLNPFGQVVGALVGLTRGFGAPRMHAARVSIDNASAIASAPEPTPTPTTADGVSFETASATSEPMPVSPSASVDEARDPEPDRRHASANGVTARHPLGEYAMAAWIRQRCGAADMLGRLTRGLGWTIAQHIASLIGQPRCSVWFDASATEIVPGAGHASALRPDEAVVEVSLVPRGIARRFVVRDRRDASSEPPLVRAPDTAQPPAHRAASEATHGRIQGPVVNAHYLSGWHTPLVQAAVNQVRLGRPAAERNAMTSGYATLSKRLDEFLQGPCGTLVRFVFESSDKKPDLEQWKVRSAVCDYLYQATPIGAKASIFGYLLELTTQVKKGEALSADQMAKAFSVLSIRPNREGVVEVGRTRKIWTGDGLRPITVNDAQHQIEQPPVSALGAPSLPGLPVEHSPEGWRIVSIPDEYVAKGVEVADLDTHTRRLSTSSTAAYVELDGKLYEAERSRGTTRWRIVPPGGRRGLSIPIEFHTDTRRWEAILLVGPGDPAPLPERYAARVDALASGPEHDVYLDAHHEEYDPALLPADAEQTPTEALMNVFATSNAMTPRELGALHQYIEMRRWTSLVDEVNVLNLRQAESPASAAAYLRGVDRADVSRVPGYRSSMTAVELLELVRSGGLTPYEIGACSREAVVRMTIDDVRHEADRLYLRASRSMQGVLRFEHVRIPGLTADATFEDMLDLFLRGALTDTQRGALRPKLQSAAGELNSLMLEFGQKIGVLRALVLPEGEAQFVYGYENYLRITIDRLTPEMDLTALARLGVQHAAQPSRMGAIWRHIELAASDLELDMSMFTEMVEEIDHGYTLFAAGYEASNRIELPPTNDGTLLELGAQFLSGELTLRERGAVYARFQNREIMERINRYVADYHAPELAERIRFGYTEPDAVPGLEHGEASTLDVIASRFARGDLSPEQVGRLAWEADQIDADMTLARVDAFRHRIVTGAEIHDYVDAYLNPGPDDGALAMKPPVGEWTQEALLDLFGRDGMDVRTRGRIAWRITQMEREQVEFEGIVLERIYANAATSARLRFRQTLVPRMLNGLVDGACFALSATMCVALEAGDAAVERFARRLRRIMRVEERAGSPGQVRLRMRDESRNVLAALAALGVRQPRSLGSLIAGEMTLLSAEFPWADLPGLLNRGTLEDGRSTWLIATERHAFAMHGERAPDTADGVRYRFYEPNYGLLTFDRHQAFSAALTQAFRQSYYRIDVFGGLSTVSVYAVDVERLGDLEVVPRAHLRVRDLVGSQPFRAVRRPTHAHAGTQTHDGERMDVDASRVVHHFVPAAGSASTTEANHRASGYDRVGGVGGVGAIPHMPYDAFDADFEGSFGHGFDARRDRPFDDTDTDDDPFDVFDAFERSDARSGGTSHRVVSGNPGEARDDA</sequence>
<reference evidence="2 3" key="1">
    <citation type="submission" date="2018-10" db="EMBL/GenBank/DDBJ databases">
        <title>Robbsia sp. DHC34, isolated from soil.</title>
        <authorList>
            <person name="Gao Z.-H."/>
            <person name="Qiu L.-H."/>
        </authorList>
    </citation>
    <scope>NUCLEOTIDE SEQUENCE [LARGE SCALE GENOMIC DNA]</scope>
    <source>
        <strain evidence="2 3">DHC34</strain>
    </source>
</reference>
<feature type="compositionally biased region" description="Acidic residues" evidence="1">
    <location>
        <begin position="1467"/>
        <end position="1476"/>
    </location>
</feature>
<name>A0A494X7V6_9BURK</name>
<comment type="caution">
    <text evidence="2">The sequence shown here is derived from an EMBL/GenBank/DDBJ whole genome shotgun (WGS) entry which is preliminary data.</text>
</comment>
<gene>
    <name evidence="2" type="ORF">D7S86_24395</name>
</gene>
<evidence type="ECO:0000256" key="1">
    <source>
        <dbReference type="SAM" id="MobiDB-lite"/>
    </source>
</evidence>
<keyword evidence="3" id="KW-1185">Reference proteome</keyword>
<feature type="region of interest" description="Disordered" evidence="1">
    <location>
        <begin position="311"/>
        <end position="337"/>
    </location>
</feature>
<protein>
    <submittedName>
        <fullName evidence="2">Uncharacterized protein</fullName>
    </submittedName>
</protein>
<feature type="compositionally biased region" description="Basic residues" evidence="1">
    <location>
        <begin position="14"/>
        <end position="40"/>
    </location>
</feature>
<accession>A0A494X7V6</accession>
<feature type="region of interest" description="Disordered" evidence="1">
    <location>
        <begin position="1464"/>
        <end position="1507"/>
    </location>
</feature>
<feature type="region of interest" description="Disordered" evidence="1">
    <location>
        <begin position="1"/>
        <end position="44"/>
    </location>
</feature>
<feature type="compositionally biased region" description="Basic and acidic residues" evidence="1">
    <location>
        <begin position="196"/>
        <end position="207"/>
    </location>
</feature>